<keyword evidence="4 5" id="KW-0326">Glycosidase</keyword>
<comment type="caution">
    <text evidence="8">The sequence shown here is derived from an EMBL/GenBank/DDBJ whole genome shotgun (WGS) entry which is preliminary data.</text>
</comment>
<evidence type="ECO:0000256" key="5">
    <source>
        <dbReference type="PIRNR" id="PIRNR005536"/>
    </source>
</evidence>
<dbReference type="InterPro" id="IPR002252">
    <property type="entry name" value="Glyco_hydro_36"/>
</dbReference>
<evidence type="ECO:0000313" key="9">
    <source>
        <dbReference type="Proteomes" id="UP000623608"/>
    </source>
</evidence>
<dbReference type="EMBL" id="BOMY01000064">
    <property type="protein sequence ID" value="GIF26770.1"/>
    <property type="molecule type" value="Genomic_DNA"/>
</dbReference>
<evidence type="ECO:0000256" key="4">
    <source>
        <dbReference type="ARBA" id="ARBA00023295"/>
    </source>
</evidence>
<comment type="similarity">
    <text evidence="5">Belongs to the glycosyl hydrolase.</text>
</comment>
<evidence type="ECO:0000256" key="3">
    <source>
        <dbReference type="ARBA" id="ARBA00022801"/>
    </source>
</evidence>
<dbReference type="PANTHER" id="PTHR43053">
    <property type="entry name" value="GLYCOSIDASE FAMILY 31"/>
    <property type="match status" value="1"/>
</dbReference>
<dbReference type="GO" id="GO:0016052">
    <property type="term" value="P:carbohydrate catabolic process"/>
    <property type="evidence" value="ECO:0007669"/>
    <property type="project" value="InterPro"/>
</dbReference>
<evidence type="ECO:0000313" key="8">
    <source>
        <dbReference type="EMBL" id="GIF26770.1"/>
    </source>
</evidence>
<dbReference type="Gene3D" id="3.20.20.70">
    <property type="entry name" value="Aldolase class I"/>
    <property type="match status" value="1"/>
</dbReference>
<dbReference type="PANTHER" id="PTHR43053:SF3">
    <property type="entry name" value="ALPHA-GALACTOSIDASE C-RELATED"/>
    <property type="match status" value="1"/>
</dbReference>
<evidence type="ECO:0000256" key="2">
    <source>
        <dbReference type="ARBA" id="ARBA00012755"/>
    </source>
</evidence>
<dbReference type="SUPFAM" id="SSF51445">
    <property type="entry name" value="(Trans)glycosidases"/>
    <property type="match status" value="1"/>
</dbReference>
<name>A0A919NWZ0_9ACTN</name>
<dbReference type="InterPro" id="IPR013785">
    <property type="entry name" value="Aldolase_TIM"/>
</dbReference>
<dbReference type="GO" id="GO:0004557">
    <property type="term" value="F:alpha-galactosidase activity"/>
    <property type="evidence" value="ECO:0007669"/>
    <property type="project" value="UniProtKB-UniRule"/>
</dbReference>
<dbReference type="FunFam" id="3.20.20.70:FF:000118">
    <property type="entry name" value="Alpha-galactosidase"/>
    <property type="match status" value="1"/>
</dbReference>
<dbReference type="InterPro" id="IPR038417">
    <property type="entry name" value="Alpga-gal_N_sf"/>
</dbReference>
<accession>A0A919NWZ0</accession>
<organism evidence="8 9">
    <name type="scientific">Paractinoplanes tereljensis</name>
    <dbReference type="NCBI Taxonomy" id="571912"/>
    <lineage>
        <taxon>Bacteria</taxon>
        <taxon>Bacillati</taxon>
        <taxon>Actinomycetota</taxon>
        <taxon>Actinomycetes</taxon>
        <taxon>Micromonosporales</taxon>
        <taxon>Micromonosporaceae</taxon>
        <taxon>Paractinoplanes</taxon>
    </lineage>
</organism>
<feature type="active site" description="Proton donor" evidence="6">
    <location>
        <position position="519"/>
    </location>
</feature>
<dbReference type="EC" id="3.2.1.22" evidence="2 5"/>
<gene>
    <name evidence="8" type="primary">galA_5</name>
    <name evidence="8" type="ORF">Ate02nite_95000</name>
</gene>
<dbReference type="AlphaFoldDB" id="A0A919NWZ0"/>
<dbReference type="InterPro" id="IPR017853">
    <property type="entry name" value="GH"/>
</dbReference>
<dbReference type="PIRSF" id="PIRSF005536">
    <property type="entry name" value="Agal"/>
    <property type="match status" value="1"/>
</dbReference>
<dbReference type="CDD" id="cd14791">
    <property type="entry name" value="GH36"/>
    <property type="match status" value="1"/>
</dbReference>
<dbReference type="InterPro" id="IPR050985">
    <property type="entry name" value="Alpha-glycosidase_related"/>
</dbReference>
<evidence type="ECO:0000256" key="1">
    <source>
        <dbReference type="ARBA" id="ARBA00001255"/>
    </source>
</evidence>
<dbReference type="RefSeq" id="WP_203814567.1">
    <property type="nucleotide sequence ID" value="NZ_BOMY01000064.1"/>
</dbReference>
<reference evidence="8" key="1">
    <citation type="submission" date="2021-01" db="EMBL/GenBank/DDBJ databases">
        <title>Whole genome shotgun sequence of Actinoplanes tereljensis NBRC 105297.</title>
        <authorList>
            <person name="Komaki H."/>
            <person name="Tamura T."/>
        </authorList>
    </citation>
    <scope>NUCLEOTIDE SEQUENCE</scope>
    <source>
        <strain evidence="8">NBRC 105297</strain>
    </source>
</reference>
<protein>
    <recommendedName>
        <fullName evidence="2 5">Alpha-galactosidase</fullName>
        <ecNumber evidence="2 5">3.2.1.22</ecNumber>
    </recommendedName>
</protein>
<dbReference type="Proteomes" id="UP000623608">
    <property type="component" value="Unassembled WGS sequence"/>
</dbReference>
<proteinExistence type="inferred from homology"/>
<sequence>MGDGLVHLSAADVSVLIDCRGPGLPTVAHWGPRLTDPAPERLADLVLATAPQPIGFSADAPVPVSLLPEQSAGWLGFPGLAGHRDGRSWSSAFAIAGVHRDQCGAGRDSADAVIVTAYDDDAGLVLELELELHRSGVLRTRAGLTSTRPGRYWLQHLALLLPVPEETTELLDFTGHHLRERSPQRTAFSHGLRTRENRTGRTGYDAAHVLCAGTTGFANRRGQVWGVHTAFSGNSRTIAERTFHGRSALGGGELLLPGEVCLEAGETYTSPWLYGSYGAEGLDELAGRFHEFLRARPRHPRTPRPVVVNTWEAVYFDQDLDRLTGLAKAAAAVGAERFVLDDGWFGSRRDDTSGLGDWVVSAEVWPDGLGPLITAVRELGMDFGLWVEPEMVNPDSDLARAHPDWMMAAGDRLPLPARSQQVLDLTQPAAYAHIRDSLDALLRDHDIAFLKWDHNRDLVEAGHPATGRAGVHDQTYTVYRLLDELRAAHPRVEIESCSSGGGRVDLEILQRTDRVWASDCIDAHERLTIQRWTSLLLPLELIGSHIGAPRSHTTGRELTLDMRAGTAIWGHLGIEWDLTTADPDEQARLTEWVSLYKQLRGLLHTGTLVHGDLADPAYELTGVVAPDRSDALYNLTAVATSRSYPPGTVALPGLDPHRVYHVRPQPPGDRPDGNAAAWGAALPWCTSQGVRLSGRTLDTAGLRMPVLYPDRVLLVRATAVDDPSHPTESK</sequence>
<comment type="catalytic activity">
    <reaction evidence="1 5">
        <text>Hydrolysis of terminal, non-reducing alpha-D-galactose residues in alpha-D-galactosides, including galactose oligosaccharides, galactomannans and galactolipids.</text>
        <dbReference type="EC" id="3.2.1.22"/>
    </reaction>
</comment>
<feature type="active site" description="Nucleophile" evidence="6">
    <location>
        <position position="453"/>
    </location>
</feature>
<dbReference type="Gene3D" id="2.70.98.60">
    <property type="entry name" value="alpha-galactosidase from lactobacil brevis"/>
    <property type="match status" value="1"/>
</dbReference>
<dbReference type="Pfam" id="PF02065">
    <property type="entry name" value="Melibiase"/>
    <property type="match status" value="1"/>
</dbReference>
<evidence type="ECO:0000256" key="6">
    <source>
        <dbReference type="PIRSR" id="PIRSR005536-1"/>
    </source>
</evidence>
<dbReference type="InterPro" id="IPR031704">
    <property type="entry name" value="Glyco_hydro_36_N"/>
</dbReference>
<feature type="domain" description="Glycosyl hydrolase family 36 N-terminal" evidence="7">
    <location>
        <begin position="23"/>
        <end position="262"/>
    </location>
</feature>
<keyword evidence="3 5" id="KW-0378">Hydrolase</keyword>
<evidence type="ECO:0000259" key="7">
    <source>
        <dbReference type="Pfam" id="PF16875"/>
    </source>
</evidence>
<keyword evidence="9" id="KW-1185">Reference proteome</keyword>
<dbReference type="Pfam" id="PF16875">
    <property type="entry name" value="Glyco_hydro_36N"/>
    <property type="match status" value="1"/>
</dbReference>
<dbReference type="PRINTS" id="PR00743">
    <property type="entry name" value="GLHYDRLASE36"/>
</dbReference>